<feature type="signal peptide" evidence="1">
    <location>
        <begin position="1"/>
        <end position="20"/>
    </location>
</feature>
<keyword evidence="3" id="KW-1185">Reference proteome</keyword>
<dbReference type="Proteomes" id="UP001054902">
    <property type="component" value="Unassembled WGS sequence"/>
</dbReference>
<evidence type="ECO:0000256" key="1">
    <source>
        <dbReference type="SAM" id="SignalP"/>
    </source>
</evidence>
<protein>
    <submittedName>
        <fullName evidence="2">Uncharacterized protein</fullName>
    </submittedName>
</protein>
<name>A0AAD3CRQ2_9STRA</name>
<evidence type="ECO:0000313" key="3">
    <source>
        <dbReference type="Proteomes" id="UP001054902"/>
    </source>
</evidence>
<feature type="chain" id="PRO_5041981274" evidence="1">
    <location>
        <begin position="21"/>
        <end position="291"/>
    </location>
</feature>
<keyword evidence="1" id="KW-0732">Signal</keyword>
<comment type="caution">
    <text evidence="2">The sequence shown here is derived from an EMBL/GenBank/DDBJ whole genome shotgun (WGS) entry which is preliminary data.</text>
</comment>
<proteinExistence type="predicted"/>
<sequence>MLLFRILFTVACLFPIGVSSNSPTIVSKFGAIREGQFKYFYDDMIPKPNSCDHVLFLGVGTAMTINDYDGLAKKIVEAYPLTVIVTDHVPGVFVKSFAGKFSHFYNEMVPKIQSLVPACADKENPMIFVSGHSGSGQAIINALDTLNPKPVGFVGLDPYKINANRMRITIPSLEWGFKKTSCLVRISRAAKLAYKVGEMKKRIFYRVDNVSQRIAHCVFTDNGCMTFVCGRRGDDEWVRDGVTYSIRAFIEAVHQNNFEKNRFNLPKSIVRGDYDLFTNHDDPYSWTTSEL</sequence>
<evidence type="ECO:0000313" key="2">
    <source>
        <dbReference type="EMBL" id="GFH50966.1"/>
    </source>
</evidence>
<organism evidence="2 3">
    <name type="scientific">Chaetoceros tenuissimus</name>
    <dbReference type="NCBI Taxonomy" id="426638"/>
    <lineage>
        <taxon>Eukaryota</taxon>
        <taxon>Sar</taxon>
        <taxon>Stramenopiles</taxon>
        <taxon>Ochrophyta</taxon>
        <taxon>Bacillariophyta</taxon>
        <taxon>Coscinodiscophyceae</taxon>
        <taxon>Chaetocerotophycidae</taxon>
        <taxon>Chaetocerotales</taxon>
        <taxon>Chaetocerotaceae</taxon>
        <taxon>Chaetoceros</taxon>
    </lineage>
</organism>
<dbReference type="EMBL" id="BLLK01000045">
    <property type="protein sequence ID" value="GFH50966.1"/>
    <property type="molecule type" value="Genomic_DNA"/>
</dbReference>
<reference evidence="2 3" key="1">
    <citation type="journal article" date="2021" name="Sci. Rep.">
        <title>The genome of the diatom Chaetoceros tenuissimus carries an ancient integrated fragment of an extant virus.</title>
        <authorList>
            <person name="Hongo Y."/>
            <person name="Kimura K."/>
            <person name="Takaki Y."/>
            <person name="Yoshida Y."/>
            <person name="Baba S."/>
            <person name="Kobayashi G."/>
            <person name="Nagasaki K."/>
            <person name="Hano T."/>
            <person name="Tomaru Y."/>
        </authorList>
    </citation>
    <scope>NUCLEOTIDE SEQUENCE [LARGE SCALE GENOMIC DNA]</scope>
    <source>
        <strain evidence="2 3">NIES-3715</strain>
    </source>
</reference>
<gene>
    <name evidence="2" type="ORF">CTEN210_07442</name>
</gene>
<accession>A0AAD3CRQ2</accession>
<dbReference type="AlphaFoldDB" id="A0AAD3CRQ2"/>